<name>A0A8H7KD66_BIOOC</name>
<evidence type="ECO:0000313" key="7">
    <source>
        <dbReference type="EMBL" id="KAF9748586.1"/>
    </source>
</evidence>
<comment type="similarity">
    <text evidence="1">Belongs to the HIBADH-related family. NP60 subfamily.</text>
</comment>
<dbReference type="InterPro" id="IPR013328">
    <property type="entry name" value="6PGD_dom2"/>
</dbReference>
<protein>
    <recommendedName>
        <fullName evidence="9">6-phosphogluconate dehydrogenase NADP-binding domain-containing protein</fullName>
    </recommendedName>
</protein>
<feature type="active site" evidence="4">
    <location>
        <position position="197"/>
    </location>
</feature>
<dbReference type="InterPro" id="IPR029154">
    <property type="entry name" value="HIBADH-like_NADP-bd"/>
</dbReference>
<dbReference type="PIRSF" id="PIRSF000103">
    <property type="entry name" value="HIBADH"/>
    <property type="match status" value="1"/>
</dbReference>
<dbReference type="Pfam" id="PF03446">
    <property type="entry name" value="NAD_binding_2"/>
    <property type="match status" value="1"/>
</dbReference>
<proteinExistence type="inferred from homology"/>
<reference evidence="7" key="1">
    <citation type="submission" date="2020-10" db="EMBL/GenBank/DDBJ databases">
        <title>High-Quality Genome Resource of Clonostachys rosea strain S41 by Oxford Nanopore Long-Read Sequencing.</title>
        <authorList>
            <person name="Wang H."/>
        </authorList>
    </citation>
    <scope>NUCLEOTIDE SEQUENCE</scope>
    <source>
        <strain evidence="7">S41</strain>
    </source>
</reference>
<dbReference type="InterPro" id="IPR051265">
    <property type="entry name" value="HIBADH-related_NP60_sf"/>
</dbReference>
<keyword evidence="2" id="KW-0560">Oxidoreductase</keyword>
<dbReference type="GO" id="GO:0016491">
    <property type="term" value="F:oxidoreductase activity"/>
    <property type="evidence" value="ECO:0007669"/>
    <property type="project" value="UniProtKB-KW"/>
</dbReference>
<dbReference type="SUPFAM" id="SSF48179">
    <property type="entry name" value="6-phosphogluconate dehydrogenase C-terminal domain-like"/>
    <property type="match status" value="1"/>
</dbReference>
<evidence type="ECO:0000256" key="3">
    <source>
        <dbReference type="ARBA" id="ARBA00023027"/>
    </source>
</evidence>
<dbReference type="InterPro" id="IPR036291">
    <property type="entry name" value="NAD(P)-bd_dom_sf"/>
</dbReference>
<feature type="domain" description="6-phosphogluconate dehydrogenase NADP-binding" evidence="5">
    <location>
        <begin position="5"/>
        <end position="187"/>
    </location>
</feature>
<evidence type="ECO:0000259" key="5">
    <source>
        <dbReference type="Pfam" id="PF03446"/>
    </source>
</evidence>
<sequence>MQPETIGWYGLGSMGIKMALNLQRYLSAQGMAPLRYSNRTLSKGEELQKIGAIPEPEFEELVNQSSIIFTMVGARLVPKSTWEIAHARQITDDQVLEKLVAEVLQKDINLQGKIWIDTSTVHPETCHTCFTKLTERGATFVASPVFGASPVAAEGKLIFAIAGTASAIDRLRPFIIDVMGRKMIEMGEDVRKSSLLKISGNIFVLGFQELIAEAQVFAEKSELGTTQMEEFIGSMFGPVLQSYSKRMTSGAYAPPLNVTPGFSAALATKDCKHALSMARENGTRLKTLEAALGHLSAAREYAGESLDSSSMYGAVRMEADLPFWNENSRQSN</sequence>
<comment type="caution">
    <text evidence="7">The sequence shown here is derived from an EMBL/GenBank/DDBJ whole genome shotgun (WGS) entry which is preliminary data.</text>
</comment>
<dbReference type="Gene3D" id="3.40.50.720">
    <property type="entry name" value="NAD(P)-binding Rossmann-like Domain"/>
    <property type="match status" value="1"/>
</dbReference>
<evidence type="ECO:0008006" key="9">
    <source>
        <dbReference type="Google" id="ProtNLM"/>
    </source>
</evidence>
<evidence type="ECO:0000256" key="2">
    <source>
        <dbReference type="ARBA" id="ARBA00023002"/>
    </source>
</evidence>
<dbReference type="GO" id="GO:0051287">
    <property type="term" value="F:NAD binding"/>
    <property type="evidence" value="ECO:0007669"/>
    <property type="project" value="InterPro"/>
</dbReference>
<evidence type="ECO:0000256" key="4">
    <source>
        <dbReference type="PIRSR" id="PIRSR000103-1"/>
    </source>
</evidence>
<evidence type="ECO:0000259" key="6">
    <source>
        <dbReference type="Pfam" id="PF14833"/>
    </source>
</evidence>
<dbReference type="GO" id="GO:0050661">
    <property type="term" value="F:NADP binding"/>
    <property type="evidence" value="ECO:0007669"/>
    <property type="project" value="InterPro"/>
</dbReference>
<dbReference type="Gene3D" id="1.10.1040.10">
    <property type="entry name" value="N-(1-d-carboxylethyl)-l-norvaline Dehydrogenase, domain 2"/>
    <property type="match status" value="1"/>
</dbReference>
<keyword evidence="3" id="KW-0520">NAD</keyword>
<gene>
    <name evidence="7" type="ORF">IM811_016381</name>
</gene>
<dbReference type="InterPro" id="IPR015815">
    <property type="entry name" value="HIBADH-related"/>
</dbReference>
<organism evidence="7 8">
    <name type="scientific">Bionectria ochroleuca</name>
    <name type="common">Gliocladium roseum</name>
    <dbReference type="NCBI Taxonomy" id="29856"/>
    <lineage>
        <taxon>Eukaryota</taxon>
        <taxon>Fungi</taxon>
        <taxon>Dikarya</taxon>
        <taxon>Ascomycota</taxon>
        <taxon>Pezizomycotina</taxon>
        <taxon>Sordariomycetes</taxon>
        <taxon>Hypocreomycetidae</taxon>
        <taxon>Hypocreales</taxon>
        <taxon>Bionectriaceae</taxon>
        <taxon>Clonostachys</taxon>
    </lineage>
</organism>
<dbReference type="PANTHER" id="PTHR43580:SF8">
    <property type="entry name" value="6-PHOSPHOGLUCONATE DEHYDROGENASE NADP-BINDING DOMAIN-CONTAINING PROTEIN-RELATED"/>
    <property type="match status" value="1"/>
</dbReference>
<dbReference type="AlphaFoldDB" id="A0A8H7KD66"/>
<dbReference type="Proteomes" id="UP000616885">
    <property type="component" value="Unassembled WGS sequence"/>
</dbReference>
<dbReference type="InterPro" id="IPR006115">
    <property type="entry name" value="6PGDH_NADP-bd"/>
</dbReference>
<accession>A0A8H7KD66</accession>
<evidence type="ECO:0000313" key="8">
    <source>
        <dbReference type="Proteomes" id="UP000616885"/>
    </source>
</evidence>
<dbReference type="EMBL" id="JADCTT010000008">
    <property type="protein sequence ID" value="KAF9748586.1"/>
    <property type="molecule type" value="Genomic_DNA"/>
</dbReference>
<dbReference type="SUPFAM" id="SSF51735">
    <property type="entry name" value="NAD(P)-binding Rossmann-fold domains"/>
    <property type="match status" value="1"/>
</dbReference>
<evidence type="ECO:0000256" key="1">
    <source>
        <dbReference type="ARBA" id="ARBA00007598"/>
    </source>
</evidence>
<dbReference type="InterPro" id="IPR008927">
    <property type="entry name" value="6-PGluconate_DH-like_C_sf"/>
</dbReference>
<dbReference type="PANTHER" id="PTHR43580">
    <property type="entry name" value="OXIDOREDUCTASE GLYR1-RELATED"/>
    <property type="match status" value="1"/>
</dbReference>
<feature type="domain" description="3-hydroxyisobutyrate dehydrogenase-like NAD-binding" evidence="6">
    <location>
        <begin position="196"/>
        <end position="313"/>
    </location>
</feature>
<dbReference type="Pfam" id="PF14833">
    <property type="entry name" value="NAD_binding_11"/>
    <property type="match status" value="1"/>
</dbReference>